<dbReference type="EMBL" id="JAHRIO010095330">
    <property type="protein sequence ID" value="MEQ2190048.1"/>
    <property type="molecule type" value="Genomic_DNA"/>
</dbReference>
<reference evidence="2 3" key="1">
    <citation type="submission" date="2021-06" db="EMBL/GenBank/DDBJ databases">
        <authorList>
            <person name="Palmer J.M."/>
        </authorList>
    </citation>
    <scope>NUCLEOTIDE SEQUENCE [LARGE SCALE GENOMIC DNA]</scope>
    <source>
        <strain evidence="2 3">GA_2019</strain>
        <tissue evidence="2">Muscle</tissue>
    </source>
</reference>
<organism evidence="2 3">
    <name type="scientific">Goodea atripinnis</name>
    <dbReference type="NCBI Taxonomy" id="208336"/>
    <lineage>
        <taxon>Eukaryota</taxon>
        <taxon>Metazoa</taxon>
        <taxon>Chordata</taxon>
        <taxon>Craniata</taxon>
        <taxon>Vertebrata</taxon>
        <taxon>Euteleostomi</taxon>
        <taxon>Actinopterygii</taxon>
        <taxon>Neopterygii</taxon>
        <taxon>Teleostei</taxon>
        <taxon>Neoteleostei</taxon>
        <taxon>Acanthomorphata</taxon>
        <taxon>Ovalentaria</taxon>
        <taxon>Atherinomorphae</taxon>
        <taxon>Cyprinodontiformes</taxon>
        <taxon>Goodeidae</taxon>
        <taxon>Goodea</taxon>
    </lineage>
</organism>
<dbReference type="Pfam" id="PF13281">
    <property type="entry name" value="MAP3K_TRAF_bd"/>
    <property type="match status" value="1"/>
</dbReference>
<dbReference type="InterPro" id="IPR025136">
    <property type="entry name" value="MAP3K_TRAF-bd"/>
</dbReference>
<evidence type="ECO:0000259" key="1">
    <source>
        <dbReference type="Pfam" id="PF13281"/>
    </source>
</evidence>
<feature type="domain" description="MAP3K TRAFs-binding" evidence="1">
    <location>
        <begin position="10"/>
        <end position="46"/>
    </location>
</feature>
<evidence type="ECO:0000313" key="2">
    <source>
        <dbReference type="EMBL" id="MEQ2190048.1"/>
    </source>
</evidence>
<protein>
    <recommendedName>
        <fullName evidence="1">MAP3K TRAFs-binding domain-containing protein</fullName>
    </recommendedName>
</protein>
<name>A0ABV0Q3E4_9TELE</name>
<keyword evidence="3" id="KW-1185">Reference proteome</keyword>
<comment type="caution">
    <text evidence="2">The sequence shown here is derived from an EMBL/GenBank/DDBJ whole genome shotgun (WGS) entry which is preliminary data.</text>
</comment>
<evidence type="ECO:0000313" key="3">
    <source>
        <dbReference type="Proteomes" id="UP001476798"/>
    </source>
</evidence>
<accession>A0ABV0Q3E4</accession>
<proteinExistence type="predicted"/>
<dbReference type="Proteomes" id="UP001476798">
    <property type="component" value="Unassembled WGS sequence"/>
</dbReference>
<sequence length="86" mass="9685">MSDVFRQPSLFYHLGVRESFDMANNVILYHDTDPDTAQSLKDMVAQKNTASRHPAIGFPWIQLPPEYRGSGLRNKVGTLCAPKHAE</sequence>
<gene>
    <name evidence="2" type="ORF">GOODEAATRI_031461</name>
</gene>